<feature type="transmembrane region" description="Helical" evidence="1">
    <location>
        <begin position="146"/>
        <end position="166"/>
    </location>
</feature>
<protein>
    <recommendedName>
        <fullName evidence="4">Quinol:cytochrome C oxidoreductase</fullName>
    </recommendedName>
</protein>
<accession>A0A4Z0BEU6</accession>
<feature type="transmembrane region" description="Helical" evidence="1">
    <location>
        <begin position="172"/>
        <end position="198"/>
    </location>
</feature>
<sequence length="352" mass="37946">MKRMQPIGIVLLLLVAVGGTVSLPVALACALAAWWWALGLVLGVFINAWMHVLTGGNWGLPVRATALALSRRLPWLLPGLVVVAAAAGQLYPWATLPAAEWTRGMARPGFALRWLAPAAFTARLVLYAVAWWWVTRPASLASKGRAAASIVVCMIATTLAGVDLLMSLVPGWYSTAFGLVLMGTQALGGAAVVVPLALLRRDWPAAKEAPVSRDIGNLLLMWVMSWGYLAFMQFLVIWAENIPREIGWYVPRLQTGWQWVGVALVLLQLAVPFVALLFRSVKDRPARLALVALLLLASTAMDTVWSIVPSVDAHSLHAWWLAPLAFAGMALLAFGGTEAVSAQAASRELRHA</sequence>
<comment type="caution">
    <text evidence="2">The sequence shown here is derived from an EMBL/GenBank/DDBJ whole genome shotgun (WGS) entry which is preliminary data.</text>
</comment>
<gene>
    <name evidence="2" type="ORF">EZ216_19170</name>
</gene>
<feature type="transmembrane region" description="Helical" evidence="1">
    <location>
        <begin position="32"/>
        <end position="52"/>
    </location>
</feature>
<feature type="transmembrane region" description="Helical" evidence="1">
    <location>
        <begin position="73"/>
        <end position="94"/>
    </location>
</feature>
<dbReference type="RefSeq" id="WP_135251400.1">
    <property type="nucleotide sequence ID" value="NZ_SMLK01000008.1"/>
</dbReference>
<proteinExistence type="predicted"/>
<evidence type="ECO:0008006" key="4">
    <source>
        <dbReference type="Google" id="ProtNLM"/>
    </source>
</evidence>
<keyword evidence="3" id="KW-1185">Reference proteome</keyword>
<evidence type="ECO:0000313" key="2">
    <source>
        <dbReference type="EMBL" id="TFY97201.1"/>
    </source>
</evidence>
<reference evidence="2 3" key="1">
    <citation type="submission" date="2019-03" db="EMBL/GenBank/DDBJ databases">
        <title>Ramlibacter sp. 18x22-1, whole genome shotgun sequence.</title>
        <authorList>
            <person name="Zhang X."/>
            <person name="Feng G."/>
            <person name="Zhu H."/>
        </authorList>
    </citation>
    <scope>NUCLEOTIDE SEQUENCE [LARGE SCALE GENOMIC DNA]</scope>
    <source>
        <strain evidence="2 3">18x22-1</strain>
    </source>
</reference>
<evidence type="ECO:0000256" key="1">
    <source>
        <dbReference type="SAM" id="Phobius"/>
    </source>
</evidence>
<evidence type="ECO:0000313" key="3">
    <source>
        <dbReference type="Proteomes" id="UP000297839"/>
    </source>
</evidence>
<name>A0A4Z0BEU6_9BURK</name>
<dbReference type="PROSITE" id="PS51257">
    <property type="entry name" value="PROKAR_LIPOPROTEIN"/>
    <property type="match status" value="1"/>
</dbReference>
<dbReference type="AlphaFoldDB" id="A0A4Z0BEU6"/>
<organism evidence="2 3">
    <name type="scientific">Ramlibacter humi</name>
    <dbReference type="NCBI Taxonomy" id="2530451"/>
    <lineage>
        <taxon>Bacteria</taxon>
        <taxon>Pseudomonadati</taxon>
        <taxon>Pseudomonadota</taxon>
        <taxon>Betaproteobacteria</taxon>
        <taxon>Burkholderiales</taxon>
        <taxon>Comamonadaceae</taxon>
        <taxon>Ramlibacter</taxon>
    </lineage>
</organism>
<feature type="transmembrane region" description="Helical" evidence="1">
    <location>
        <begin position="290"/>
        <end position="308"/>
    </location>
</feature>
<dbReference type="Proteomes" id="UP000297839">
    <property type="component" value="Unassembled WGS sequence"/>
</dbReference>
<dbReference type="EMBL" id="SMLK01000008">
    <property type="protein sequence ID" value="TFY97201.1"/>
    <property type="molecule type" value="Genomic_DNA"/>
</dbReference>
<keyword evidence="1" id="KW-0472">Membrane</keyword>
<feature type="transmembrane region" description="Helical" evidence="1">
    <location>
        <begin position="259"/>
        <end position="278"/>
    </location>
</feature>
<dbReference type="OrthoDB" id="140980at2"/>
<dbReference type="PANTHER" id="PTHR43044">
    <property type="match status" value="1"/>
</dbReference>
<feature type="transmembrane region" description="Helical" evidence="1">
    <location>
        <begin position="114"/>
        <end position="134"/>
    </location>
</feature>
<keyword evidence="1" id="KW-0812">Transmembrane</keyword>
<feature type="transmembrane region" description="Helical" evidence="1">
    <location>
        <begin position="219"/>
        <end position="239"/>
    </location>
</feature>
<keyword evidence="1" id="KW-1133">Transmembrane helix</keyword>
<feature type="transmembrane region" description="Helical" evidence="1">
    <location>
        <begin position="320"/>
        <end position="340"/>
    </location>
</feature>
<dbReference type="PANTHER" id="PTHR43044:SF1">
    <property type="entry name" value="QUINOL:CYTOCHROME C OXIDOREDUCTASE QUINONE-BINDING SUBUNIT 2"/>
    <property type="match status" value="1"/>
</dbReference>